<dbReference type="GO" id="GO:0005506">
    <property type="term" value="F:iron ion binding"/>
    <property type="evidence" value="ECO:0007669"/>
    <property type="project" value="UniProtKB-UniRule"/>
</dbReference>
<dbReference type="Gene3D" id="2.40.50.140">
    <property type="entry name" value="Nucleic acid-binding proteins"/>
    <property type="match status" value="1"/>
</dbReference>
<dbReference type="Proteomes" id="UP000367825">
    <property type="component" value="Unassembled WGS sequence"/>
</dbReference>
<dbReference type="HAMAP" id="MF_01010">
    <property type="entry name" value="23SrRNA_methyltr_RlmD"/>
    <property type="match status" value="1"/>
</dbReference>
<dbReference type="CDD" id="cd02440">
    <property type="entry name" value="AdoMet_MTases"/>
    <property type="match status" value="1"/>
</dbReference>
<feature type="region of interest" description="Disordered" evidence="11">
    <location>
        <begin position="1"/>
        <end position="47"/>
    </location>
</feature>
<accession>A0A5E4X996</accession>
<feature type="binding site" evidence="9">
    <location>
        <position position="93"/>
    </location>
    <ligand>
        <name>[4Fe-4S] cluster</name>
        <dbReference type="ChEBI" id="CHEBI:49883"/>
    </ligand>
</feature>
<organism evidence="13 14">
    <name type="scientific">Pandoraea nosoerga</name>
    <dbReference type="NCBI Taxonomy" id="2508296"/>
    <lineage>
        <taxon>Bacteria</taxon>
        <taxon>Pseudomonadati</taxon>
        <taxon>Pseudomonadota</taxon>
        <taxon>Betaproteobacteria</taxon>
        <taxon>Burkholderiales</taxon>
        <taxon>Burkholderiaceae</taxon>
        <taxon>Pandoraea</taxon>
    </lineage>
</organism>
<dbReference type="EC" id="2.1.1.190" evidence="9"/>
<feature type="region of interest" description="Disordered" evidence="11">
    <location>
        <begin position="484"/>
        <end position="524"/>
    </location>
</feature>
<name>A0A5E4X996_9BURK</name>
<dbReference type="NCBIfam" id="TIGR00479">
    <property type="entry name" value="rumA"/>
    <property type="match status" value="1"/>
</dbReference>
<dbReference type="GO" id="GO:0070475">
    <property type="term" value="P:rRNA base methylation"/>
    <property type="evidence" value="ECO:0007669"/>
    <property type="project" value="TreeGrafter"/>
</dbReference>
<dbReference type="InterPro" id="IPR030391">
    <property type="entry name" value="MeTrfase_TrmA_CS"/>
</dbReference>
<sequence>MTRSSRNSRGRPGAEPGIIDIESLDMEARGVGRTAPEGEPGTPEYKPGKVIFVEGALPGERVTYLSYRRKPKFEQAEAIDVLRASPMRARPQCPHFGKCGGCSMQHLEPRAQIAIKQRVLEDNLARLGKVKAEAMLRPIQGPDWGYRFRARLTVRYVPKKGGVLIGFHERKSSYVADMDSCEVLPRHVSDMLVPLRRLVESLSIRERLPQIELAIGADVTALVLRILEPLTPADEDILRAFAHAHRVQFWLQPKGPDTAVPFYPLEPELHYTLPEYQIRMPFKPTDFTQVNHQINRVLVHRALRLLEPKSNERVLDLFCGLGNFTLPLARRAGTVMGIEGSTALTERALANAQRNGVADRTEFACRNLFDITPDDIRALGAFDRYLIDPPREGALAVSKALAVLAQQGYEGLPKRIVYVSCSPATLARDAGLLVHEAGYRLTLAGVVNMFPHTSHVESMAVFEHESIGKPWVPRMRVSAADDSTGAVTGEAATPDEGVEAIGGAAGGAGVIHEHDEDEGGMRAE</sequence>
<feature type="domain" description="TRAM" evidence="12">
    <location>
        <begin position="9"/>
        <end position="80"/>
    </location>
</feature>
<dbReference type="PROSITE" id="PS50926">
    <property type="entry name" value="TRAM"/>
    <property type="match status" value="1"/>
</dbReference>
<evidence type="ECO:0000256" key="3">
    <source>
        <dbReference type="ARBA" id="ARBA00022603"/>
    </source>
</evidence>
<evidence type="ECO:0000256" key="8">
    <source>
        <dbReference type="ARBA" id="ARBA00023014"/>
    </source>
</evidence>
<dbReference type="Pfam" id="PF05958">
    <property type="entry name" value="tRNA_U5-meth_tr"/>
    <property type="match status" value="1"/>
</dbReference>
<evidence type="ECO:0000313" key="13">
    <source>
        <dbReference type="EMBL" id="VVE32760.1"/>
    </source>
</evidence>
<dbReference type="SUPFAM" id="SSF53335">
    <property type="entry name" value="S-adenosyl-L-methionine-dependent methyltransferases"/>
    <property type="match status" value="1"/>
</dbReference>
<evidence type="ECO:0000256" key="5">
    <source>
        <dbReference type="ARBA" id="ARBA00022691"/>
    </source>
</evidence>
<protein>
    <recommendedName>
        <fullName evidence="9">23S rRNA (uracil(1939)-C(5))-methyltransferase RlmD</fullName>
        <ecNumber evidence="9">2.1.1.190</ecNumber>
    </recommendedName>
    <alternativeName>
        <fullName evidence="9">23S rRNA(m5U1939)-methyltransferase</fullName>
    </alternativeName>
</protein>
<reference evidence="13 14" key="1">
    <citation type="submission" date="2019-08" db="EMBL/GenBank/DDBJ databases">
        <authorList>
            <person name="Peeters C."/>
        </authorList>
    </citation>
    <scope>NUCLEOTIDE SEQUENCE [LARGE SCALE GENOMIC DNA]</scope>
    <source>
        <strain evidence="13 14">LMG 31109</strain>
    </source>
</reference>
<dbReference type="EMBL" id="CABPSC010000016">
    <property type="protein sequence ID" value="VVE32760.1"/>
    <property type="molecule type" value="Genomic_DNA"/>
</dbReference>
<keyword evidence="8 9" id="KW-0411">Iron-sulfur</keyword>
<proteinExistence type="inferred from homology"/>
<dbReference type="InterPro" id="IPR002792">
    <property type="entry name" value="TRAM_dom"/>
</dbReference>
<dbReference type="Gene3D" id="2.40.50.1070">
    <property type="match status" value="1"/>
</dbReference>
<comment type="similarity">
    <text evidence="9">Belongs to the class I-like SAM-binding methyltransferase superfamily. RNA M5U methyltransferase family. RlmD subfamily.</text>
</comment>
<feature type="binding site" evidence="9">
    <location>
        <position position="323"/>
    </location>
    <ligand>
        <name>S-adenosyl-L-methionine</name>
        <dbReference type="ChEBI" id="CHEBI:59789"/>
    </ligand>
</feature>
<dbReference type="PANTHER" id="PTHR11061">
    <property type="entry name" value="RNA M5U METHYLTRANSFERASE"/>
    <property type="match status" value="1"/>
</dbReference>
<dbReference type="PROSITE" id="PS01231">
    <property type="entry name" value="TRMA_2"/>
    <property type="match status" value="1"/>
</dbReference>
<evidence type="ECO:0000256" key="7">
    <source>
        <dbReference type="ARBA" id="ARBA00023004"/>
    </source>
</evidence>
<feature type="binding site" evidence="9 10">
    <location>
        <position position="318"/>
    </location>
    <ligand>
        <name>S-adenosyl-L-methionine</name>
        <dbReference type="ChEBI" id="CHEBI:59789"/>
    </ligand>
</feature>
<dbReference type="GO" id="GO:0003723">
    <property type="term" value="F:RNA binding"/>
    <property type="evidence" value="ECO:0007669"/>
    <property type="project" value="InterPro"/>
</dbReference>
<keyword evidence="2 9" id="KW-0698">rRNA processing</keyword>
<dbReference type="Gene3D" id="3.40.50.150">
    <property type="entry name" value="Vaccinia Virus protein VP39"/>
    <property type="match status" value="1"/>
</dbReference>
<keyword evidence="6 9" id="KW-0479">Metal-binding</keyword>
<feature type="binding site" evidence="9">
    <location>
        <position position="99"/>
    </location>
    <ligand>
        <name>[4Fe-4S] cluster</name>
        <dbReference type="ChEBI" id="CHEBI:49883"/>
    </ligand>
</feature>
<comment type="catalytic activity">
    <reaction evidence="9">
        <text>uridine(1939) in 23S rRNA + S-adenosyl-L-methionine = 5-methyluridine(1939) in 23S rRNA + S-adenosyl-L-homocysteine + H(+)</text>
        <dbReference type="Rhea" id="RHEA:42908"/>
        <dbReference type="Rhea" id="RHEA-COMP:10278"/>
        <dbReference type="Rhea" id="RHEA-COMP:10279"/>
        <dbReference type="ChEBI" id="CHEBI:15378"/>
        <dbReference type="ChEBI" id="CHEBI:57856"/>
        <dbReference type="ChEBI" id="CHEBI:59789"/>
        <dbReference type="ChEBI" id="CHEBI:65315"/>
        <dbReference type="ChEBI" id="CHEBI:74447"/>
        <dbReference type="EC" id="2.1.1.190"/>
    </reaction>
</comment>
<evidence type="ECO:0000256" key="10">
    <source>
        <dbReference type="PROSITE-ProRule" id="PRU01024"/>
    </source>
</evidence>
<evidence type="ECO:0000256" key="6">
    <source>
        <dbReference type="ARBA" id="ARBA00022723"/>
    </source>
</evidence>
<comment type="function">
    <text evidence="9">Catalyzes the formation of 5-methyl-uridine at position 1939 (m5U1939) in 23S rRNA.</text>
</comment>
<keyword evidence="14" id="KW-1185">Reference proteome</keyword>
<dbReference type="InterPro" id="IPR012340">
    <property type="entry name" value="NA-bd_OB-fold"/>
</dbReference>
<feature type="binding site" evidence="9 10">
    <location>
        <position position="388"/>
    </location>
    <ligand>
        <name>S-adenosyl-L-methionine</name>
        <dbReference type="ChEBI" id="CHEBI:59789"/>
    </ligand>
</feature>
<dbReference type="AlphaFoldDB" id="A0A5E4X996"/>
<gene>
    <name evidence="9" type="primary">rlmD</name>
    <name evidence="13" type="ORF">PNO31109_03724</name>
</gene>
<evidence type="ECO:0000256" key="11">
    <source>
        <dbReference type="SAM" id="MobiDB-lite"/>
    </source>
</evidence>
<evidence type="ECO:0000256" key="1">
    <source>
        <dbReference type="ARBA" id="ARBA00022485"/>
    </source>
</evidence>
<keyword evidence="7 9" id="KW-0408">Iron</keyword>
<dbReference type="InterPro" id="IPR010280">
    <property type="entry name" value="U5_MeTrfase_fam"/>
</dbReference>
<dbReference type="PANTHER" id="PTHR11061:SF49">
    <property type="entry name" value="23S RRNA (URACIL(1939)-C(5))-METHYLTRANSFERASE RLMD"/>
    <property type="match status" value="1"/>
</dbReference>
<evidence type="ECO:0000313" key="14">
    <source>
        <dbReference type="Proteomes" id="UP000367825"/>
    </source>
</evidence>
<keyword evidence="3 9" id="KW-0489">Methyltransferase</keyword>
<feature type="binding site" evidence="9 10">
    <location>
        <position position="289"/>
    </location>
    <ligand>
        <name>S-adenosyl-L-methionine</name>
        <dbReference type="ChEBI" id="CHEBI:59789"/>
    </ligand>
</feature>
<evidence type="ECO:0000259" key="12">
    <source>
        <dbReference type="PROSITE" id="PS50926"/>
    </source>
</evidence>
<keyword evidence="5 9" id="KW-0949">S-adenosyl-L-methionine</keyword>
<evidence type="ECO:0000256" key="2">
    <source>
        <dbReference type="ARBA" id="ARBA00022552"/>
    </source>
</evidence>
<dbReference type="InterPro" id="IPR029063">
    <property type="entry name" value="SAM-dependent_MTases_sf"/>
</dbReference>
<dbReference type="PROSITE" id="PS51687">
    <property type="entry name" value="SAM_MT_RNA_M5U"/>
    <property type="match status" value="1"/>
</dbReference>
<evidence type="ECO:0000256" key="9">
    <source>
        <dbReference type="HAMAP-Rule" id="MF_01010"/>
    </source>
</evidence>
<dbReference type="InterPro" id="IPR001566">
    <property type="entry name" value="23S_rRNA_MeTrfase_RlmD"/>
</dbReference>
<feature type="compositionally biased region" description="Basic and acidic residues" evidence="11">
    <location>
        <begin position="511"/>
        <end position="524"/>
    </location>
</feature>
<dbReference type="NCBIfam" id="NF009639">
    <property type="entry name" value="PRK13168.1"/>
    <property type="match status" value="1"/>
</dbReference>
<feature type="binding site" evidence="9">
    <location>
        <position position="181"/>
    </location>
    <ligand>
        <name>[4Fe-4S] cluster</name>
        <dbReference type="ChEBI" id="CHEBI:49883"/>
    </ligand>
</feature>
<dbReference type="SUPFAM" id="SSF50249">
    <property type="entry name" value="Nucleic acid-binding proteins"/>
    <property type="match status" value="1"/>
</dbReference>
<feature type="binding site" evidence="9">
    <location>
        <position position="367"/>
    </location>
    <ligand>
        <name>S-adenosyl-L-methionine</name>
        <dbReference type="ChEBI" id="CHEBI:59789"/>
    </ligand>
</feature>
<feature type="binding site" evidence="9 10">
    <location>
        <position position="339"/>
    </location>
    <ligand>
        <name>S-adenosyl-L-methionine</name>
        <dbReference type="ChEBI" id="CHEBI:59789"/>
    </ligand>
</feature>
<evidence type="ECO:0000256" key="4">
    <source>
        <dbReference type="ARBA" id="ARBA00022679"/>
    </source>
</evidence>
<feature type="active site" description="Nucleophile" evidence="9 10">
    <location>
        <position position="421"/>
    </location>
</feature>
<dbReference type="GO" id="GO:0051539">
    <property type="term" value="F:4 iron, 4 sulfur cluster binding"/>
    <property type="evidence" value="ECO:0007669"/>
    <property type="project" value="UniProtKB-KW"/>
</dbReference>
<keyword evidence="1 9" id="KW-0004">4Fe-4S</keyword>
<keyword evidence="4 9" id="KW-0808">Transferase</keyword>
<dbReference type="GO" id="GO:0070041">
    <property type="term" value="F:rRNA (uridine-C5-)-methyltransferase activity"/>
    <property type="evidence" value="ECO:0007669"/>
    <property type="project" value="UniProtKB-UniRule"/>
</dbReference>
<feature type="binding site" evidence="9">
    <location>
        <position position="102"/>
    </location>
    <ligand>
        <name>[4Fe-4S] cluster</name>
        <dbReference type="ChEBI" id="CHEBI:49883"/>
    </ligand>
</feature>